<organism evidence="1 2">
    <name type="scientific">Caerostris extrusa</name>
    <name type="common">Bark spider</name>
    <name type="synonym">Caerostris bankana</name>
    <dbReference type="NCBI Taxonomy" id="172846"/>
    <lineage>
        <taxon>Eukaryota</taxon>
        <taxon>Metazoa</taxon>
        <taxon>Ecdysozoa</taxon>
        <taxon>Arthropoda</taxon>
        <taxon>Chelicerata</taxon>
        <taxon>Arachnida</taxon>
        <taxon>Araneae</taxon>
        <taxon>Araneomorphae</taxon>
        <taxon>Entelegynae</taxon>
        <taxon>Araneoidea</taxon>
        <taxon>Araneidae</taxon>
        <taxon>Caerostris</taxon>
    </lineage>
</organism>
<protein>
    <submittedName>
        <fullName evidence="1">Uncharacterized protein</fullName>
    </submittedName>
</protein>
<reference evidence="1 2" key="1">
    <citation type="submission" date="2021-06" db="EMBL/GenBank/DDBJ databases">
        <title>Caerostris extrusa draft genome.</title>
        <authorList>
            <person name="Kono N."/>
            <person name="Arakawa K."/>
        </authorList>
    </citation>
    <scope>NUCLEOTIDE SEQUENCE [LARGE SCALE GENOMIC DNA]</scope>
</reference>
<proteinExistence type="predicted"/>
<comment type="caution">
    <text evidence="1">The sequence shown here is derived from an EMBL/GenBank/DDBJ whole genome shotgun (WGS) entry which is preliminary data.</text>
</comment>
<evidence type="ECO:0000313" key="1">
    <source>
        <dbReference type="EMBL" id="GIY98743.1"/>
    </source>
</evidence>
<sequence length="86" mass="10002">MDRVTTLKTLMRRKNFLHHYSPETVKAFPEVVRFLGHLSKTLIDSPVEPLKSGRKILYRVNFQFGDHEIGRLPAFSQVCLSNFARN</sequence>
<dbReference type="Proteomes" id="UP001054945">
    <property type="component" value="Unassembled WGS sequence"/>
</dbReference>
<dbReference type="AlphaFoldDB" id="A0AAV4XVY5"/>
<keyword evidence="2" id="KW-1185">Reference proteome</keyword>
<evidence type="ECO:0000313" key="2">
    <source>
        <dbReference type="Proteomes" id="UP001054945"/>
    </source>
</evidence>
<accession>A0AAV4XVY5</accession>
<gene>
    <name evidence="1" type="ORF">CEXT_294061</name>
</gene>
<name>A0AAV4XVY5_CAEEX</name>
<dbReference type="EMBL" id="BPLR01000959">
    <property type="protein sequence ID" value="GIY98743.1"/>
    <property type="molecule type" value="Genomic_DNA"/>
</dbReference>